<keyword evidence="2" id="KW-1185">Reference proteome</keyword>
<reference evidence="1" key="1">
    <citation type="submission" date="2022-12" db="EMBL/GenBank/DDBJ databases">
        <title>Genome assemblies of Blomia tropicalis.</title>
        <authorList>
            <person name="Cui Y."/>
        </authorList>
    </citation>
    <scope>NUCLEOTIDE SEQUENCE</scope>
    <source>
        <tissue evidence="1">Adult mites</tissue>
    </source>
</reference>
<protein>
    <submittedName>
        <fullName evidence="1">Uncharacterized protein</fullName>
    </submittedName>
</protein>
<proteinExistence type="predicted"/>
<evidence type="ECO:0000313" key="2">
    <source>
        <dbReference type="Proteomes" id="UP001142055"/>
    </source>
</evidence>
<sequence>MPTRKKFGFSKVHNRKRKLAKTPSTLVDSTSKETASNIIMVGRYDIPVAATTILESLIIGYNVKGFMDLINATVLNGVDIERKCWLQLDQRLQDKILSLLHPFEGTGAEQMANDLVDQIGLNDRLGQQNARNPEDKTGGRRLFIKMNSIGLTIVVVDVVVSGDVGVGVEVVVVVGGIPAKGKIEE</sequence>
<comment type="caution">
    <text evidence="1">The sequence shown here is derived from an EMBL/GenBank/DDBJ whole genome shotgun (WGS) entry which is preliminary data.</text>
</comment>
<dbReference type="EMBL" id="JAPWDV010000001">
    <property type="protein sequence ID" value="KAJ6223912.1"/>
    <property type="molecule type" value="Genomic_DNA"/>
</dbReference>
<accession>A0A9Q0ME27</accession>
<dbReference type="Proteomes" id="UP001142055">
    <property type="component" value="Chromosome 1"/>
</dbReference>
<evidence type="ECO:0000313" key="1">
    <source>
        <dbReference type="EMBL" id="KAJ6223912.1"/>
    </source>
</evidence>
<organism evidence="1 2">
    <name type="scientific">Blomia tropicalis</name>
    <name type="common">Mite</name>
    <dbReference type="NCBI Taxonomy" id="40697"/>
    <lineage>
        <taxon>Eukaryota</taxon>
        <taxon>Metazoa</taxon>
        <taxon>Ecdysozoa</taxon>
        <taxon>Arthropoda</taxon>
        <taxon>Chelicerata</taxon>
        <taxon>Arachnida</taxon>
        <taxon>Acari</taxon>
        <taxon>Acariformes</taxon>
        <taxon>Sarcoptiformes</taxon>
        <taxon>Astigmata</taxon>
        <taxon>Glycyphagoidea</taxon>
        <taxon>Echimyopodidae</taxon>
        <taxon>Blomia</taxon>
    </lineage>
</organism>
<name>A0A9Q0ME27_BLOTA</name>
<gene>
    <name evidence="1" type="ORF">RDWZM_002457</name>
</gene>
<dbReference type="AlphaFoldDB" id="A0A9Q0ME27"/>